<evidence type="ECO:0000256" key="3">
    <source>
        <dbReference type="ARBA" id="ARBA00022475"/>
    </source>
</evidence>
<organism evidence="12">
    <name type="scientific">Metamycoplasma salivarium</name>
    <name type="common">Mycoplasma salivarium</name>
    <dbReference type="NCBI Taxonomy" id="2124"/>
    <lineage>
        <taxon>Bacteria</taxon>
        <taxon>Bacillati</taxon>
        <taxon>Mycoplasmatota</taxon>
        <taxon>Mycoplasmoidales</taxon>
        <taxon>Metamycoplasmataceae</taxon>
        <taxon>Metamycoplasma</taxon>
    </lineage>
</organism>
<dbReference type="CDD" id="cd20070">
    <property type="entry name" value="5TM_YidC_Alb3"/>
    <property type="match status" value="1"/>
</dbReference>
<dbReference type="GO" id="GO:0005886">
    <property type="term" value="C:plasma membrane"/>
    <property type="evidence" value="ECO:0007669"/>
    <property type="project" value="UniProtKB-SubCell"/>
</dbReference>
<geneLocation type="plasmid" evidence="12">
    <name>2</name>
</geneLocation>
<dbReference type="GO" id="GO:0032977">
    <property type="term" value="F:membrane insertase activity"/>
    <property type="evidence" value="ECO:0007669"/>
    <property type="project" value="InterPro"/>
</dbReference>
<dbReference type="InterPro" id="IPR047196">
    <property type="entry name" value="YidC_ALB_C"/>
</dbReference>
<dbReference type="Pfam" id="PF02096">
    <property type="entry name" value="60KD_IMP"/>
    <property type="match status" value="1"/>
</dbReference>
<dbReference type="InterPro" id="IPR001708">
    <property type="entry name" value="YidC/ALB3/OXA1/COX18"/>
</dbReference>
<dbReference type="GO" id="GO:0051205">
    <property type="term" value="P:protein insertion into membrane"/>
    <property type="evidence" value="ECO:0007669"/>
    <property type="project" value="TreeGrafter"/>
</dbReference>
<evidence type="ECO:0000256" key="4">
    <source>
        <dbReference type="ARBA" id="ARBA00022692"/>
    </source>
</evidence>
<dbReference type="RefSeq" id="WP_024543855.1">
    <property type="nucleotide sequence ID" value="NZ_BPLV01000001.1"/>
</dbReference>
<keyword evidence="3" id="KW-1003">Cell membrane</keyword>
<feature type="domain" description="Membrane insertase YidC/Oxa/ALB C-terminal" evidence="11">
    <location>
        <begin position="507"/>
        <end position="712"/>
    </location>
</feature>
<keyword evidence="6 10" id="KW-1133">Transmembrane helix</keyword>
<evidence type="ECO:0000256" key="8">
    <source>
        <dbReference type="ARBA" id="ARBA00023186"/>
    </source>
</evidence>
<evidence type="ECO:0000256" key="1">
    <source>
        <dbReference type="ARBA" id="ARBA00004651"/>
    </source>
</evidence>
<feature type="transmembrane region" description="Helical" evidence="10">
    <location>
        <begin position="627"/>
        <end position="646"/>
    </location>
</feature>
<evidence type="ECO:0000256" key="7">
    <source>
        <dbReference type="ARBA" id="ARBA00023136"/>
    </source>
</evidence>
<evidence type="ECO:0000259" key="11">
    <source>
        <dbReference type="Pfam" id="PF02096"/>
    </source>
</evidence>
<evidence type="ECO:0000256" key="10">
    <source>
        <dbReference type="SAM" id="Phobius"/>
    </source>
</evidence>
<keyword evidence="12" id="KW-0614">Plasmid</keyword>
<keyword evidence="2" id="KW-0813">Transport</keyword>
<keyword evidence="8" id="KW-0143">Chaperone</keyword>
<comment type="subcellular location">
    <subcellularLocation>
        <location evidence="1">Cell membrane</location>
        <topology evidence="1">Multi-pass membrane protein</topology>
    </subcellularLocation>
    <subcellularLocation>
        <location evidence="9">Membrane</location>
        <topology evidence="9">Multi-pass membrane protein</topology>
    </subcellularLocation>
</comment>
<keyword evidence="7 10" id="KW-0472">Membrane</keyword>
<dbReference type="InterPro" id="IPR028055">
    <property type="entry name" value="YidC/Oxa/ALB_C"/>
</dbReference>
<sequence length="734" mass="84451">MAKLKKSKFYDDFKVTSPSPEQKQKHIWLKVWKWLRIIIIVFFASIGLVGCVQSFTSKTASKVGAGYEFYSSKKTVSPNVELLRYNKETNTFTMPNSEKHIVKNIFLGLNNGNKELINALEQQDAKANGGKSEYGIYGGNSLALQYEKLNDDNKTYSTITDADAKFGGDVYGNKENKFSYLNLTSKDYKYETITEHSAWTTFSFTNHIEEVAKNQKRARFDKISKIEVETLEESLLPGASNIDKFTRDSLQLLALQTLKIWYERNVNNIRWLINPANVENKDLNQQFTASDANEIFGTTPLPANPTPLDIYKRLVAMYEKISQTKASDKIENSDYIFKNDPFYTTKTDWKDKDGKPLVVKDKNGVVISNPTFNQLSKAQQHDQLSRWYKYQWIKDAINFATFHKIAFRSYYSLFNYTGQAYKNVTYGSNVVTNSIVKVNHITKGGNYNERLPIANIFPSAFNVPQKALYNAKGYWEQGPFYGMFIHPIYLFMNKIMVGLGSTGWSVILALVITVVFVRLIAFFISLKSTFGQSKLEEINRKKAKIEAKYAEYKGDKAMQQKKQMEISQLYKESKISPFSSMVSLLITMPILFVVYRIISSAPEIKQASWYGIQLSTSSISRVMAKDFIYLPLIIFSVAVQALATYMPKILNWKKKKSERVDAYEKEAMKKSNRTNNIVQLIFIFIGVIFSAGLQIYWIISGIWTIFQTIFVHYFTKTRFFKEKVEPKLFREKTA</sequence>
<evidence type="ECO:0000256" key="5">
    <source>
        <dbReference type="ARBA" id="ARBA00022927"/>
    </source>
</evidence>
<dbReference type="PANTHER" id="PTHR12428">
    <property type="entry name" value="OXA1"/>
    <property type="match status" value="1"/>
</dbReference>
<feature type="transmembrane region" description="Helical" evidence="10">
    <location>
        <begin position="578"/>
        <end position="598"/>
    </location>
</feature>
<feature type="transmembrane region" description="Helical" evidence="10">
    <location>
        <begin position="34"/>
        <end position="55"/>
    </location>
</feature>
<keyword evidence="5" id="KW-0653">Protein transport</keyword>
<feature type="transmembrane region" description="Helical" evidence="10">
    <location>
        <begin position="673"/>
        <end position="689"/>
    </location>
</feature>
<dbReference type="GO" id="GO:0015031">
    <property type="term" value="P:protein transport"/>
    <property type="evidence" value="ECO:0007669"/>
    <property type="project" value="UniProtKB-KW"/>
</dbReference>
<gene>
    <name evidence="12" type="primary">yidC</name>
    <name evidence="12" type="ORF">NCTC10113_01510</name>
</gene>
<protein>
    <submittedName>
        <fullName evidence="12">Oxa1Ec</fullName>
    </submittedName>
</protein>
<dbReference type="PANTHER" id="PTHR12428:SF65">
    <property type="entry name" value="CYTOCHROME C OXIDASE ASSEMBLY PROTEIN COX18, MITOCHONDRIAL"/>
    <property type="match status" value="1"/>
</dbReference>
<dbReference type="EMBL" id="LR214939">
    <property type="protein sequence ID" value="VEU56598.1"/>
    <property type="molecule type" value="Genomic_DNA"/>
</dbReference>
<proteinExistence type="inferred from homology"/>
<comment type="similarity">
    <text evidence="9">Belongs to the OXA1/ALB3/YidC family.</text>
</comment>
<dbReference type="NCBIfam" id="TIGR03592">
    <property type="entry name" value="yidC_oxa1_cterm"/>
    <property type="match status" value="1"/>
</dbReference>
<dbReference type="AlphaFoldDB" id="A0A448ZZD4"/>
<accession>A0A448ZZD4</accession>
<evidence type="ECO:0000256" key="9">
    <source>
        <dbReference type="RuleBase" id="RU003945"/>
    </source>
</evidence>
<evidence type="ECO:0000256" key="6">
    <source>
        <dbReference type="ARBA" id="ARBA00022989"/>
    </source>
</evidence>
<evidence type="ECO:0000256" key="2">
    <source>
        <dbReference type="ARBA" id="ARBA00022448"/>
    </source>
</evidence>
<reference evidence="12" key="1">
    <citation type="submission" date="2019-01" db="EMBL/GenBank/DDBJ databases">
        <authorList>
            <consortium name="Pathogen Informatics"/>
        </authorList>
    </citation>
    <scope>NUCLEOTIDE SEQUENCE [LARGE SCALE GENOMIC DNA]</scope>
    <source>
        <strain evidence="12">NCTC10113</strain>
    </source>
</reference>
<feature type="transmembrane region" description="Helical" evidence="10">
    <location>
        <begin position="503"/>
        <end position="524"/>
    </location>
</feature>
<keyword evidence="4 9" id="KW-0812">Transmembrane</keyword>
<evidence type="ECO:0000313" key="12">
    <source>
        <dbReference type="EMBL" id="VEU56598.1"/>
    </source>
</evidence>
<name>A0A448ZZD4_METSV</name>